<dbReference type="InterPro" id="IPR011146">
    <property type="entry name" value="HIT-like"/>
</dbReference>
<evidence type="ECO:0000313" key="4">
    <source>
        <dbReference type="Proteomes" id="UP000601027"/>
    </source>
</evidence>
<evidence type="ECO:0000256" key="1">
    <source>
        <dbReference type="PROSITE-ProRule" id="PRU00464"/>
    </source>
</evidence>
<reference evidence="3 4" key="1">
    <citation type="submission" date="2021-01" db="EMBL/GenBank/DDBJ databases">
        <title>Draft genome sequence of Micromonospora sp. strain STR1_7.</title>
        <authorList>
            <person name="Karlyshev A."/>
            <person name="Jawad R."/>
        </authorList>
    </citation>
    <scope>NUCLEOTIDE SEQUENCE [LARGE SCALE GENOMIC DNA]</scope>
    <source>
        <strain evidence="3 4">STR1-7</strain>
    </source>
</reference>
<evidence type="ECO:0000313" key="3">
    <source>
        <dbReference type="EMBL" id="MBM0233188.1"/>
    </source>
</evidence>
<dbReference type="EMBL" id="JAEVHM010000068">
    <property type="protein sequence ID" value="MBM0233188.1"/>
    <property type="molecule type" value="Genomic_DNA"/>
</dbReference>
<sequence length="156" mass="17977">MNTSTPFDWRNDRIGAAERGENPTVISRMRTGWAVMGDTQHLPGYVLLIYAGQADHLTDLAARERSEFLTDMSILGEATFKVISRRDLAFRRLNYEVLGNSWHHLHAHIHPRYSWEPPPWRDGPVWRYDPSARNSPEHAFGPHHEDLKQAIAAELQ</sequence>
<evidence type="ECO:0000259" key="2">
    <source>
        <dbReference type="PROSITE" id="PS51084"/>
    </source>
</evidence>
<dbReference type="InterPro" id="IPR036265">
    <property type="entry name" value="HIT-like_sf"/>
</dbReference>
<gene>
    <name evidence="3" type="ORF">JNW91_15745</name>
</gene>
<dbReference type="SUPFAM" id="SSF54197">
    <property type="entry name" value="HIT-like"/>
    <property type="match status" value="1"/>
</dbReference>
<organism evidence="3 4">
    <name type="scientific">Micromonospora parastrephiae</name>
    <dbReference type="NCBI Taxonomy" id="2806101"/>
    <lineage>
        <taxon>Bacteria</taxon>
        <taxon>Bacillati</taxon>
        <taxon>Actinomycetota</taxon>
        <taxon>Actinomycetes</taxon>
        <taxon>Micromonosporales</taxon>
        <taxon>Micromonosporaceae</taxon>
        <taxon>Micromonospora</taxon>
    </lineage>
</organism>
<proteinExistence type="predicted"/>
<protein>
    <submittedName>
        <fullName evidence="3">HIT domain-containing protein</fullName>
    </submittedName>
</protein>
<dbReference type="Gene3D" id="3.30.428.10">
    <property type="entry name" value="HIT-like"/>
    <property type="match status" value="1"/>
</dbReference>
<feature type="short sequence motif" description="Histidine triad motif" evidence="1">
    <location>
        <begin position="104"/>
        <end position="108"/>
    </location>
</feature>
<accession>A0ABS1XVC3</accession>
<name>A0ABS1XVC3_9ACTN</name>
<dbReference type="Proteomes" id="UP000601027">
    <property type="component" value="Unassembled WGS sequence"/>
</dbReference>
<dbReference type="Pfam" id="PF01230">
    <property type="entry name" value="HIT"/>
    <property type="match status" value="1"/>
</dbReference>
<dbReference type="PROSITE" id="PS51084">
    <property type="entry name" value="HIT_2"/>
    <property type="match status" value="1"/>
</dbReference>
<feature type="domain" description="HIT" evidence="2">
    <location>
        <begin position="13"/>
        <end position="120"/>
    </location>
</feature>
<keyword evidence="4" id="KW-1185">Reference proteome</keyword>
<comment type="caution">
    <text evidence="3">The sequence shown here is derived from an EMBL/GenBank/DDBJ whole genome shotgun (WGS) entry which is preliminary data.</text>
</comment>